<dbReference type="EC" id="2.5.1.47" evidence="4 12"/>
<proteinExistence type="inferred from homology"/>
<dbReference type="GO" id="GO:0004124">
    <property type="term" value="F:cysteine synthase activity"/>
    <property type="evidence" value="ECO:0007669"/>
    <property type="project" value="UniProtKB-UniRule"/>
</dbReference>
<dbReference type="FunFam" id="3.40.50.1100:FF:000067">
    <property type="entry name" value="Cysteine synthase"/>
    <property type="match status" value="1"/>
</dbReference>
<dbReference type="NCBIfam" id="TIGR01139">
    <property type="entry name" value="cysK"/>
    <property type="match status" value="1"/>
</dbReference>
<comment type="similarity">
    <text evidence="3 12">Belongs to the cysteine synthase/cystathionine beta-synthase family.</text>
</comment>
<dbReference type="FunFam" id="3.40.50.1100:FF:000002">
    <property type="entry name" value="Cysteine synthase"/>
    <property type="match status" value="1"/>
</dbReference>
<evidence type="ECO:0000256" key="10">
    <source>
        <dbReference type="ARBA" id="ARBA00047931"/>
    </source>
</evidence>
<evidence type="ECO:0000256" key="9">
    <source>
        <dbReference type="ARBA" id="ARBA00023192"/>
    </source>
</evidence>
<dbReference type="CDD" id="cd01561">
    <property type="entry name" value="CBS_like"/>
    <property type="match status" value="1"/>
</dbReference>
<evidence type="ECO:0000256" key="5">
    <source>
        <dbReference type="ARBA" id="ARBA00019371"/>
    </source>
</evidence>
<dbReference type="InterPro" id="IPR005856">
    <property type="entry name" value="Cys_synth"/>
</dbReference>
<keyword evidence="7 12" id="KW-0808">Transferase</keyword>
<comment type="pathway">
    <text evidence="2">Amino-acid biosynthesis; L-cysteine biosynthesis; L-cysteine from L-serine: step 2/2.</text>
</comment>
<dbReference type="NCBIfam" id="TIGR01136">
    <property type="entry name" value="cysKM"/>
    <property type="match status" value="1"/>
</dbReference>
<evidence type="ECO:0000256" key="1">
    <source>
        <dbReference type="ARBA" id="ARBA00001933"/>
    </source>
</evidence>
<accession>A0A7G9B6Q0</accession>
<dbReference type="Pfam" id="PF00291">
    <property type="entry name" value="PALP"/>
    <property type="match status" value="1"/>
</dbReference>
<keyword evidence="15" id="KW-1185">Reference proteome</keyword>
<dbReference type="GO" id="GO:0005737">
    <property type="term" value="C:cytoplasm"/>
    <property type="evidence" value="ECO:0007669"/>
    <property type="project" value="UniProtKB-ARBA"/>
</dbReference>
<feature type="domain" description="Tryptophan synthase beta chain-like PALP" evidence="13">
    <location>
        <begin position="7"/>
        <end position="294"/>
    </location>
</feature>
<evidence type="ECO:0000256" key="11">
    <source>
        <dbReference type="PIRSR" id="PIRSR605856-51"/>
    </source>
</evidence>
<dbReference type="EMBL" id="CP060490">
    <property type="protein sequence ID" value="QNL45231.1"/>
    <property type="molecule type" value="Genomic_DNA"/>
</dbReference>
<dbReference type="Gene3D" id="3.40.50.1100">
    <property type="match status" value="2"/>
</dbReference>
<evidence type="ECO:0000313" key="14">
    <source>
        <dbReference type="EMBL" id="QNL45231.1"/>
    </source>
</evidence>
<dbReference type="InterPro" id="IPR036052">
    <property type="entry name" value="TrpB-like_PALP_sf"/>
</dbReference>
<dbReference type="InterPro" id="IPR005859">
    <property type="entry name" value="CysK"/>
</dbReference>
<keyword evidence="6 12" id="KW-0028">Amino-acid biosynthesis</keyword>
<dbReference type="GO" id="GO:0006535">
    <property type="term" value="P:cysteine biosynthetic process from serine"/>
    <property type="evidence" value="ECO:0007669"/>
    <property type="project" value="UniProtKB-UniRule"/>
</dbReference>
<evidence type="ECO:0000256" key="7">
    <source>
        <dbReference type="ARBA" id="ARBA00022679"/>
    </source>
</evidence>
<dbReference type="UniPathway" id="UPA00136">
    <property type="reaction ID" value="UER00200"/>
</dbReference>
<dbReference type="InterPro" id="IPR001216">
    <property type="entry name" value="P-phosphate_BS"/>
</dbReference>
<reference evidence="14 15" key="1">
    <citation type="submission" date="2020-08" db="EMBL/GenBank/DDBJ databases">
        <authorList>
            <person name="Liu C."/>
            <person name="Sun Q."/>
        </authorList>
    </citation>
    <scope>NUCLEOTIDE SEQUENCE [LARGE SCALE GENOMIC DNA]</scope>
    <source>
        <strain evidence="14 15">NSJ-62</strain>
    </source>
</reference>
<evidence type="ECO:0000256" key="2">
    <source>
        <dbReference type="ARBA" id="ARBA00004962"/>
    </source>
</evidence>
<keyword evidence="9 12" id="KW-0198">Cysteine biosynthesis</keyword>
<evidence type="ECO:0000256" key="12">
    <source>
        <dbReference type="RuleBase" id="RU003985"/>
    </source>
</evidence>
<evidence type="ECO:0000256" key="6">
    <source>
        <dbReference type="ARBA" id="ARBA00022605"/>
    </source>
</evidence>
<evidence type="ECO:0000259" key="13">
    <source>
        <dbReference type="Pfam" id="PF00291"/>
    </source>
</evidence>
<comment type="catalytic activity">
    <reaction evidence="10 12">
        <text>O-acetyl-L-serine + hydrogen sulfide = L-cysteine + acetate</text>
        <dbReference type="Rhea" id="RHEA:14829"/>
        <dbReference type="ChEBI" id="CHEBI:29919"/>
        <dbReference type="ChEBI" id="CHEBI:30089"/>
        <dbReference type="ChEBI" id="CHEBI:35235"/>
        <dbReference type="ChEBI" id="CHEBI:58340"/>
        <dbReference type="EC" id="2.5.1.47"/>
    </reaction>
</comment>
<dbReference type="InterPro" id="IPR001926">
    <property type="entry name" value="TrpB-like_PALP"/>
</dbReference>
<dbReference type="SUPFAM" id="SSF53686">
    <property type="entry name" value="Tryptophan synthase beta subunit-like PLP-dependent enzymes"/>
    <property type="match status" value="1"/>
</dbReference>
<dbReference type="KEGG" id="ohi:H8790_04215"/>
<sequence length="307" mass="32319">MNVSRTVTDLVGHTPLLELRRFGQGLPATILAKLEYLNPAGSAKDRVAKAMVEDAEKRGLLKSGSVLIEPTSGNTGIGLASVAAARGYRIILTMPETMSAERRALLKAYGAELVLTEGAKGMQGAVDKAEELARTIPGSFLPGQFVNPANPAAHYATTGPEIWEDTEGHVDFFVAGVGTGGTLTGAGRYLKEQNPNLKVVAVEPASSPLLSQGKAGPHGLQGIGANFIPDTLDRSVYDEILTVSDEDAYRTGRSIARQEGVLVGITSGAALWAAAELAKRPENRGKVIVALLPDSGERYLSTPLFSE</sequence>
<evidence type="ECO:0000256" key="8">
    <source>
        <dbReference type="ARBA" id="ARBA00022898"/>
    </source>
</evidence>
<protein>
    <recommendedName>
        <fullName evidence="5 12">Cysteine synthase</fullName>
        <ecNumber evidence="4 12">2.5.1.47</ecNumber>
    </recommendedName>
</protein>
<gene>
    <name evidence="14" type="primary">cysK</name>
    <name evidence="14" type="ORF">H8790_04215</name>
</gene>
<evidence type="ECO:0000313" key="15">
    <source>
        <dbReference type="Proteomes" id="UP000515960"/>
    </source>
</evidence>
<feature type="modified residue" description="N6-(pyridoxal phosphate)lysine" evidence="11">
    <location>
        <position position="44"/>
    </location>
</feature>
<dbReference type="PROSITE" id="PS00901">
    <property type="entry name" value="CYS_SYNTHASE"/>
    <property type="match status" value="1"/>
</dbReference>
<dbReference type="Proteomes" id="UP000515960">
    <property type="component" value="Chromosome"/>
</dbReference>
<dbReference type="RefSeq" id="WP_187333684.1">
    <property type="nucleotide sequence ID" value="NZ_CP060490.1"/>
</dbReference>
<evidence type="ECO:0000256" key="4">
    <source>
        <dbReference type="ARBA" id="ARBA00012681"/>
    </source>
</evidence>
<dbReference type="AlphaFoldDB" id="A0A7G9B6Q0"/>
<name>A0A7G9B6Q0_9FIRM</name>
<dbReference type="PANTHER" id="PTHR10314">
    <property type="entry name" value="CYSTATHIONINE BETA-SYNTHASE"/>
    <property type="match status" value="1"/>
</dbReference>
<evidence type="ECO:0000256" key="3">
    <source>
        <dbReference type="ARBA" id="ARBA00007103"/>
    </source>
</evidence>
<keyword evidence="8 11" id="KW-0663">Pyridoxal phosphate</keyword>
<comment type="cofactor">
    <cofactor evidence="1 11 12">
        <name>pyridoxal 5'-phosphate</name>
        <dbReference type="ChEBI" id="CHEBI:597326"/>
    </cofactor>
</comment>
<dbReference type="InterPro" id="IPR050214">
    <property type="entry name" value="Cys_Synth/Cystath_Beta-Synth"/>
</dbReference>
<organism evidence="14 15">
    <name type="scientific">Oscillibacter hominis</name>
    <dbReference type="NCBI Taxonomy" id="2763056"/>
    <lineage>
        <taxon>Bacteria</taxon>
        <taxon>Bacillati</taxon>
        <taxon>Bacillota</taxon>
        <taxon>Clostridia</taxon>
        <taxon>Eubacteriales</taxon>
        <taxon>Oscillospiraceae</taxon>
        <taxon>Oscillibacter</taxon>
    </lineage>
</organism>